<dbReference type="GO" id="GO:0004075">
    <property type="term" value="F:biotin carboxylase activity"/>
    <property type="evidence" value="ECO:0007669"/>
    <property type="project" value="UniProtKB-EC"/>
</dbReference>
<feature type="domain" description="Lipoyl-binding" evidence="8">
    <location>
        <begin position="600"/>
        <end position="674"/>
    </location>
</feature>
<evidence type="ECO:0000259" key="10">
    <source>
        <dbReference type="PROSITE" id="PS50979"/>
    </source>
</evidence>
<protein>
    <submittedName>
        <fullName evidence="11">Propionyl-CoA carboxylase alpha chain</fullName>
    </submittedName>
</protein>
<evidence type="ECO:0000256" key="1">
    <source>
        <dbReference type="ARBA" id="ARBA00001953"/>
    </source>
</evidence>
<accession>A0A3N2CPE1</accession>
<dbReference type="Gene3D" id="3.30.470.20">
    <property type="entry name" value="ATP-grasp fold, B domain"/>
    <property type="match status" value="1"/>
</dbReference>
<dbReference type="InterPro" id="IPR005479">
    <property type="entry name" value="CPAse_ATP-bd"/>
</dbReference>
<dbReference type="OrthoDB" id="9760256at2"/>
<dbReference type="CDD" id="cd06850">
    <property type="entry name" value="biotinyl_domain"/>
    <property type="match status" value="1"/>
</dbReference>
<dbReference type="InterPro" id="IPR011053">
    <property type="entry name" value="Single_hybrid_motif"/>
</dbReference>
<comment type="catalytic activity">
    <reaction evidence="6">
        <text>N(6)-biotinyl-L-lysyl-[protein] + hydrogencarbonate + ATP = N(6)-carboxybiotinyl-L-lysyl-[protein] + ADP + phosphate + H(+)</text>
        <dbReference type="Rhea" id="RHEA:13501"/>
        <dbReference type="Rhea" id="RHEA-COMP:10505"/>
        <dbReference type="Rhea" id="RHEA-COMP:10506"/>
        <dbReference type="ChEBI" id="CHEBI:15378"/>
        <dbReference type="ChEBI" id="CHEBI:17544"/>
        <dbReference type="ChEBI" id="CHEBI:30616"/>
        <dbReference type="ChEBI" id="CHEBI:43474"/>
        <dbReference type="ChEBI" id="CHEBI:83144"/>
        <dbReference type="ChEBI" id="CHEBI:83145"/>
        <dbReference type="ChEBI" id="CHEBI:456216"/>
        <dbReference type="EC" id="6.3.4.14"/>
    </reaction>
    <physiologicalReaction direction="left-to-right" evidence="6">
        <dbReference type="Rhea" id="RHEA:13502"/>
    </physiologicalReaction>
</comment>
<dbReference type="EMBL" id="RKHO01000001">
    <property type="protein sequence ID" value="ROR89266.1"/>
    <property type="molecule type" value="Genomic_DNA"/>
</dbReference>
<evidence type="ECO:0000256" key="2">
    <source>
        <dbReference type="ARBA" id="ARBA00022598"/>
    </source>
</evidence>
<dbReference type="Pfam" id="PF00364">
    <property type="entry name" value="Biotin_lipoyl"/>
    <property type="match status" value="1"/>
</dbReference>
<dbReference type="FunFam" id="2.40.50.100:FF:000003">
    <property type="entry name" value="Acetyl-CoA carboxylase biotin carboxyl carrier protein"/>
    <property type="match status" value="1"/>
</dbReference>
<dbReference type="SUPFAM" id="SSF52440">
    <property type="entry name" value="PreATP-grasp domain"/>
    <property type="match status" value="1"/>
</dbReference>
<dbReference type="SUPFAM" id="SSF51230">
    <property type="entry name" value="Single hybrid motif"/>
    <property type="match status" value="1"/>
</dbReference>
<keyword evidence="4 7" id="KW-0067">ATP-binding</keyword>
<dbReference type="SUPFAM" id="SSF51246">
    <property type="entry name" value="Rudiment single hybrid motif"/>
    <property type="match status" value="1"/>
</dbReference>
<dbReference type="Pfam" id="PF00289">
    <property type="entry name" value="Biotin_carb_N"/>
    <property type="match status" value="1"/>
</dbReference>
<evidence type="ECO:0000256" key="3">
    <source>
        <dbReference type="ARBA" id="ARBA00022741"/>
    </source>
</evidence>
<dbReference type="SMART" id="SM00878">
    <property type="entry name" value="Biotin_carb_C"/>
    <property type="match status" value="1"/>
</dbReference>
<evidence type="ECO:0000313" key="11">
    <source>
        <dbReference type="EMBL" id="ROR89266.1"/>
    </source>
</evidence>
<dbReference type="PROSITE" id="PS00188">
    <property type="entry name" value="BIOTIN"/>
    <property type="match status" value="1"/>
</dbReference>
<dbReference type="PANTHER" id="PTHR18866:SF126">
    <property type="entry name" value="BIOTIN CARBOXYLASE"/>
    <property type="match status" value="1"/>
</dbReference>
<evidence type="ECO:0000313" key="12">
    <source>
        <dbReference type="Proteomes" id="UP000281738"/>
    </source>
</evidence>
<dbReference type="SUPFAM" id="SSF56059">
    <property type="entry name" value="Glutathione synthetase ATP-binding domain-like"/>
    <property type="match status" value="1"/>
</dbReference>
<dbReference type="PROSITE" id="PS00867">
    <property type="entry name" value="CPSASE_2"/>
    <property type="match status" value="1"/>
</dbReference>
<keyword evidence="12" id="KW-1185">Reference proteome</keyword>
<evidence type="ECO:0000259" key="9">
    <source>
        <dbReference type="PROSITE" id="PS50975"/>
    </source>
</evidence>
<keyword evidence="3 7" id="KW-0547">Nucleotide-binding</keyword>
<dbReference type="InterPro" id="IPR011761">
    <property type="entry name" value="ATP-grasp"/>
</dbReference>
<dbReference type="PROSITE" id="PS50979">
    <property type="entry name" value="BC"/>
    <property type="match status" value="1"/>
</dbReference>
<dbReference type="InterPro" id="IPR011764">
    <property type="entry name" value="Biotin_carboxylation_dom"/>
</dbReference>
<dbReference type="InterPro" id="IPR016185">
    <property type="entry name" value="PreATP-grasp_dom_sf"/>
</dbReference>
<dbReference type="PROSITE" id="PS50968">
    <property type="entry name" value="BIOTINYL_LIPOYL"/>
    <property type="match status" value="1"/>
</dbReference>
<sequence>MTITRLLVANRGEIARRVFATCRRLGIETVAVHSDADAGLPFVREADLAVRLPGDAPADTYLRADLVLDAARRTGADAIHPGYGFLSENAGFARAVLDAGLTWVGPAPASIEAMGSKIEAKKLMQAAGVPVLGDLDPDAVTEADLPVLVKASAGGGGRGMRVVRRLDALPDAVRSARAEAESAFGDGTVFVESYLEHGRHVEVQVVGDGRGEVLVLGERDCSVQRRHQKVVEEAPAPGLSDDVRRTLHDAARDAAAAIDYVGAGTVEFMVAGDRVAFLEMNTRLQVEHPVTEAVFGVDLVELQLQVAEGGSCAPRRAGARPGAHDPVGLGPVGHAIEVRLYAEDPAADYRPQSGRLGRFEVPDVDVEFGPLAGPGLRLDSGFASGDEVGTHYDAMLAKVVAWAPTRGQAARRLAGALRRARLHGVRTNRDLLVEVLGHEAFLAGDLSTDFLHDHAFASIEDDALPGTATDQGLLCFAAAVALTERDVARRPVQRGIPSGWRNVVSAPQVTPLEVRGTRVDVGWLGGRGGYRFVDTYGEVHGARAVSVTGGPERWQVVVEHGGVSHPVEVTLHGDLVPHAVDVDAAVGHLALVALPRFVDPADVLAEGSLLAPMPGTVVGVPVAEGAQVAAGDPVVVLEAMKMQHTIKAPVDGVVTDLVAAGQQVAAGDVLAVVSTSSTSDDGTTHHDEGEPA</sequence>
<feature type="domain" description="Biotin carboxylation" evidence="10">
    <location>
        <begin position="2"/>
        <end position="456"/>
    </location>
</feature>
<dbReference type="PANTHER" id="PTHR18866">
    <property type="entry name" value="CARBOXYLASE:PYRUVATE/ACETYL-COA/PROPIONYL-COA CARBOXYLASE"/>
    <property type="match status" value="1"/>
</dbReference>
<gene>
    <name evidence="11" type="ORF">EDD33_0083</name>
</gene>
<dbReference type="GO" id="GO:0046872">
    <property type="term" value="F:metal ion binding"/>
    <property type="evidence" value="ECO:0007669"/>
    <property type="project" value="InterPro"/>
</dbReference>
<feature type="domain" description="ATP-grasp" evidence="9">
    <location>
        <begin position="121"/>
        <end position="308"/>
    </location>
</feature>
<dbReference type="RefSeq" id="WP_123388661.1">
    <property type="nucleotide sequence ID" value="NZ_RKHO01000001.1"/>
</dbReference>
<evidence type="ECO:0000256" key="7">
    <source>
        <dbReference type="PROSITE-ProRule" id="PRU00409"/>
    </source>
</evidence>
<evidence type="ECO:0000256" key="4">
    <source>
        <dbReference type="ARBA" id="ARBA00022840"/>
    </source>
</evidence>
<proteinExistence type="predicted"/>
<dbReference type="InterPro" id="IPR001882">
    <property type="entry name" value="Biotin_BS"/>
</dbReference>
<dbReference type="InterPro" id="IPR011054">
    <property type="entry name" value="Rudment_hybrid_motif"/>
</dbReference>
<dbReference type="AlphaFoldDB" id="A0A3N2CPE1"/>
<dbReference type="Pfam" id="PF02786">
    <property type="entry name" value="CPSase_L_D2"/>
    <property type="match status" value="1"/>
</dbReference>
<dbReference type="InterPro" id="IPR005482">
    <property type="entry name" value="Biotin_COase_C"/>
</dbReference>
<comment type="cofactor">
    <cofactor evidence="1">
        <name>biotin</name>
        <dbReference type="ChEBI" id="CHEBI:57586"/>
    </cofactor>
</comment>
<dbReference type="GO" id="GO:0005524">
    <property type="term" value="F:ATP binding"/>
    <property type="evidence" value="ECO:0007669"/>
    <property type="project" value="UniProtKB-UniRule"/>
</dbReference>
<dbReference type="InterPro" id="IPR050856">
    <property type="entry name" value="Biotin_carboxylase_complex"/>
</dbReference>
<keyword evidence="2" id="KW-0436">Ligase</keyword>
<evidence type="ECO:0000259" key="8">
    <source>
        <dbReference type="PROSITE" id="PS50968"/>
    </source>
</evidence>
<dbReference type="FunFam" id="3.40.50.20:FF:000010">
    <property type="entry name" value="Propionyl-CoA carboxylase subunit alpha"/>
    <property type="match status" value="1"/>
</dbReference>
<comment type="caution">
    <text evidence="11">The sequence shown here is derived from an EMBL/GenBank/DDBJ whole genome shotgun (WGS) entry which is preliminary data.</text>
</comment>
<name>A0A3N2CPE1_9ACTN</name>
<dbReference type="InterPro" id="IPR000089">
    <property type="entry name" value="Biotin_lipoyl"/>
</dbReference>
<dbReference type="Proteomes" id="UP000281738">
    <property type="component" value="Unassembled WGS sequence"/>
</dbReference>
<organism evidence="11 12">
    <name type="scientific">Nocardioides aurantiacus</name>
    <dbReference type="NCBI Taxonomy" id="86796"/>
    <lineage>
        <taxon>Bacteria</taxon>
        <taxon>Bacillati</taxon>
        <taxon>Actinomycetota</taxon>
        <taxon>Actinomycetes</taxon>
        <taxon>Propionibacteriales</taxon>
        <taxon>Nocardioidaceae</taxon>
        <taxon>Nocardioides</taxon>
    </lineage>
</organism>
<keyword evidence="5" id="KW-0092">Biotin</keyword>
<reference evidence="11 12" key="1">
    <citation type="submission" date="2018-11" db="EMBL/GenBank/DDBJ databases">
        <title>Sequencing the genomes of 1000 actinobacteria strains.</title>
        <authorList>
            <person name="Klenk H.-P."/>
        </authorList>
    </citation>
    <scope>NUCLEOTIDE SEQUENCE [LARGE SCALE GENOMIC DNA]</scope>
    <source>
        <strain evidence="11 12">DSM 12652</strain>
    </source>
</reference>
<dbReference type="Pfam" id="PF02785">
    <property type="entry name" value="Biotin_carb_C"/>
    <property type="match status" value="1"/>
</dbReference>
<dbReference type="InterPro" id="IPR005481">
    <property type="entry name" value="BC-like_N"/>
</dbReference>
<dbReference type="PROSITE" id="PS50975">
    <property type="entry name" value="ATP_GRASP"/>
    <property type="match status" value="1"/>
</dbReference>
<dbReference type="Gene3D" id="2.40.50.100">
    <property type="match status" value="1"/>
</dbReference>
<evidence type="ECO:0000256" key="5">
    <source>
        <dbReference type="ARBA" id="ARBA00023267"/>
    </source>
</evidence>
<evidence type="ECO:0000256" key="6">
    <source>
        <dbReference type="ARBA" id="ARBA00048501"/>
    </source>
</evidence>